<comment type="caution">
    <text evidence="2">The sequence shown here is derived from an EMBL/GenBank/DDBJ whole genome shotgun (WGS) entry which is preliminary data.</text>
</comment>
<dbReference type="EMBL" id="JACHBQ010000001">
    <property type="protein sequence ID" value="MBB5640975.1"/>
    <property type="molecule type" value="Genomic_DNA"/>
</dbReference>
<proteinExistence type="predicted"/>
<dbReference type="Proteomes" id="UP000561726">
    <property type="component" value="Unassembled WGS sequence"/>
</dbReference>
<evidence type="ECO:0000313" key="2">
    <source>
        <dbReference type="EMBL" id="MBB5640975.1"/>
    </source>
</evidence>
<organism evidence="2 3">
    <name type="scientific">Cryobacterium roopkundense</name>
    <dbReference type="NCBI Taxonomy" id="1001240"/>
    <lineage>
        <taxon>Bacteria</taxon>
        <taxon>Bacillati</taxon>
        <taxon>Actinomycetota</taxon>
        <taxon>Actinomycetes</taxon>
        <taxon>Micrococcales</taxon>
        <taxon>Microbacteriaceae</taxon>
        <taxon>Cryobacterium</taxon>
    </lineage>
</organism>
<dbReference type="GO" id="GO:0005525">
    <property type="term" value="F:GTP binding"/>
    <property type="evidence" value="ECO:0007669"/>
    <property type="project" value="InterPro"/>
</dbReference>
<evidence type="ECO:0000259" key="1">
    <source>
        <dbReference type="Pfam" id="PF01926"/>
    </source>
</evidence>
<dbReference type="AlphaFoldDB" id="A0A7W9E4I3"/>
<dbReference type="SUPFAM" id="SSF52540">
    <property type="entry name" value="P-loop containing nucleoside triphosphate hydrolases"/>
    <property type="match status" value="1"/>
</dbReference>
<protein>
    <submittedName>
        <fullName evidence="2">GTPase SAR1 family protein</fullName>
    </submittedName>
</protein>
<dbReference type="Gene3D" id="3.40.50.300">
    <property type="entry name" value="P-loop containing nucleotide triphosphate hydrolases"/>
    <property type="match status" value="1"/>
</dbReference>
<dbReference type="InterPro" id="IPR006073">
    <property type="entry name" value="GTP-bd"/>
</dbReference>
<dbReference type="InterPro" id="IPR027417">
    <property type="entry name" value="P-loop_NTPase"/>
</dbReference>
<accession>A0A7W9E4I3</accession>
<dbReference type="CDD" id="cd00882">
    <property type="entry name" value="Ras_like_GTPase"/>
    <property type="match status" value="1"/>
</dbReference>
<evidence type="ECO:0000313" key="3">
    <source>
        <dbReference type="Proteomes" id="UP000561726"/>
    </source>
</evidence>
<dbReference type="RefSeq" id="WP_201771752.1">
    <property type="nucleotide sequence ID" value="NZ_JACHBQ010000001.1"/>
</dbReference>
<gene>
    <name evidence="2" type="ORF">BJ997_001523</name>
</gene>
<reference evidence="2 3" key="1">
    <citation type="submission" date="2020-08" db="EMBL/GenBank/DDBJ databases">
        <title>Sequencing the genomes of 1000 actinobacteria strains.</title>
        <authorList>
            <person name="Klenk H.-P."/>
        </authorList>
    </citation>
    <scope>NUCLEOTIDE SEQUENCE [LARGE SCALE GENOMIC DNA]</scope>
    <source>
        <strain evidence="2 3">DSM 21065</strain>
    </source>
</reference>
<dbReference type="Pfam" id="PF01926">
    <property type="entry name" value="MMR_HSR1"/>
    <property type="match status" value="1"/>
</dbReference>
<feature type="domain" description="G" evidence="1">
    <location>
        <begin position="27"/>
        <end position="85"/>
    </location>
</feature>
<sequence>MTDNEWSDEDFHKKWQEQADQMGRFNLAIFGKTGVGKSTLINAIFGEDVAPTGVGEPVTMENHLYLHREGFLGLLDTRGLEIGKDTDTLIAELSTYVLRMRENPLSEQIHVAWYCVRATDRRFEDTERSSYVGYTSSGFQSWPFLPKCNRETASCTATQWHWPTTLPNSGCRSLVAARLW</sequence>
<name>A0A7W9E4I3_9MICO</name>